<dbReference type="AlphaFoldDB" id="B1V1E4"/>
<proteinExistence type="predicted"/>
<accession>B1V1E4</accession>
<evidence type="ECO:0000313" key="1">
    <source>
        <dbReference type="EMBL" id="EDT72303.1"/>
    </source>
</evidence>
<dbReference type="Proteomes" id="UP000003188">
    <property type="component" value="Unassembled WGS sequence"/>
</dbReference>
<organism evidence="1 2">
    <name type="scientific">Clostridium perfringens D str. JGS1721</name>
    <dbReference type="NCBI Taxonomy" id="488537"/>
    <lineage>
        <taxon>Bacteria</taxon>
        <taxon>Bacillati</taxon>
        <taxon>Bacillota</taxon>
        <taxon>Clostridia</taxon>
        <taxon>Eubacteriales</taxon>
        <taxon>Clostridiaceae</taxon>
        <taxon>Clostridium</taxon>
    </lineage>
</organism>
<sequence>MLKKIETLIDEHKNILEVTNSSMRVILEKKFILELEELKEYYLNELENRD</sequence>
<dbReference type="RefSeq" id="WP_004460151.1">
    <property type="nucleotide sequence ID" value="NZ_ABOO01000010.1"/>
</dbReference>
<protein>
    <submittedName>
        <fullName evidence="1">Uncharacterized protein</fullName>
    </submittedName>
</protein>
<gene>
    <name evidence="1" type="ORF">CJD_1841</name>
</gene>
<comment type="caution">
    <text evidence="1">The sequence shown here is derived from an EMBL/GenBank/DDBJ whole genome shotgun (WGS) entry which is preliminary data.</text>
</comment>
<dbReference type="EMBL" id="ABOO01000010">
    <property type="protein sequence ID" value="EDT72303.1"/>
    <property type="molecule type" value="Genomic_DNA"/>
</dbReference>
<name>B1V1E4_CLOPF</name>
<evidence type="ECO:0000313" key="2">
    <source>
        <dbReference type="Proteomes" id="UP000003188"/>
    </source>
</evidence>
<reference evidence="1 2" key="1">
    <citation type="submission" date="2008-03" db="EMBL/GenBank/DDBJ databases">
        <authorList>
            <person name="Paulsen I."/>
            <person name="Sebastian Y."/>
        </authorList>
    </citation>
    <scope>NUCLEOTIDE SEQUENCE [LARGE SCALE GENOMIC DNA]</scope>
    <source>
        <strain evidence="2">D str. JGS1721</strain>
    </source>
</reference>